<evidence type="ECO:0000313" key="1">
    <source>
        <dbReference type="EMBL" id="MBB4609741.1"/>
    </source>
</evidence>
<reference evidence="1 3" key="1">
    <citation type="submission" date="2020-08" db="EMBL/GenBank/DDBJ databases">
        <title>Genomic Encyclopedia of Type Strains, Phase IV (KMG-IV): sequencing the most valuable type-strain genomes for metagenomic binning, comparative biology and taxonomic classification.</title>
        <authorList>
            <person name="Goeker M."/>
        </authorList>
    </citation>
    <scope>NUCLEOTIDE SEQUENCE [LARGE SCALE GENOMIC DNA]</scope>
    <source>
        <strain evidence="1 3">DSM 14562</strain>
    </source>
</reference>
<evidence type="ECO:0000313" key="2">
    <source>
        <dbReference type="EMBL" id="MBN3558053.1"/>
    </source>
</evidence>
<name>A0AA41A118_9SPHN</name>
<gene>
    <name evidence="1" type="ORF">GGQ89_001963</name>
    <name evidence="2" type="ORF">JYA60_07410</name>
</gene>
<proteinExistence type="predicted"/>
<protein>
    <submittedName>
        <fullName evidence="2">Uncharacterized protein</fullName>
    </submittedName>
</protein>
<sequence>MLTELREHHAALARWLDAHRNLCAAAPIDYQALRHVRWQIALVSRKRLAFLTDTVFPLAEAHAALKAAAGLLTLRNETPAYGRALSGFIARWPMEAVMEAPAAYAHAADACRRDADKRLFAEERHLRLLLTEVEWQPGGVFPPSAEQMAAAATAF</sequence>
<dbReference type="RefSeq" id="WP_184105610.1">
    <property type="nucleotide sequence ID" value="NZ_JACHNX010000006.1"/>
</dbReference>
<dbReference type="EMBL" id="JAFHKU010000123">
    <property type="protein sequence ID" value="MBN3558053.1"/>
    <property type="molecule type" value="Genomic_DNA"/>
</dbReference>
<dbReference type="Proteomes" id="UP000584663">
    <property type="component" value="Unassembled WGS sequence"/>
</dbReference>
<organism evidence="2 4">
    <name type="scientific">Sphingomonas yabuuchiae</name>
    <dbReference type="NCBI Taxonomy" id="172044"/>
    <lineage>
        <taxon>Bacteria</taxon>
        <taxon>Pseudomonadati</taxon>
        <taxon>Pseudomonadota</taxon>
        <taxon>Alphaproteobacteria</taxon>
        <taxon>Sphingomonadales</taxon>
        <taxon>Sphingomonadaceae</taxon>
        <taxon>Sphingomonas</taxon>
    </lineage>
</organism>
<comment type="caution">
    <text evidence="2">The sequence shown here is derived from an EMBL/GenBank/DDBJ whole genome shotgun (WGS) entry which is preliminary data.</text>
</comment>
<dbReference type="Proteomes" id="UP000704529">
    <property type="component" value="Unassembled WGS sequence"/>
</dbReference>
<evidence type="ECO:0000313" key="4">
    <source>
        <dbReference type="Proteomes" id="UP000704529"/>
    </source>
</evidence>
<reference evidence="2" key="2">
    <citation type="submission" date="2021-01" db="EMBL/GenBank/DDBJ databases">
        <title>Genome Sequencing of Type Strains.</title>
        <authorList>
            <person name="Lemaire J.F."/>
            <person name="Inderbitzin P."/>
            <person name="Collins S.B."/>
            <person name="Wespe N."/>
            <person name="Knight-Connoni V."/>
        </authorList>
    </citation>
    <scope>NUCLEOTIDE SEQUENCE</scope>
    <source>
        <strain evidence="2">DSM 14562</strain>
    </source>
</reference>
<dbReference type="EMBL" id="JACHNX010000006">
    <property type="protein sequence ID" value="MBB4609741.1"/>
    <property type="molecule type" value="Genomic_DNA"/>
</dbReference>
<dbReference type="AlphaFoldDB" id="A0AA41A118"/>
<evidence type="ECO:0000313" key="3">
    <source>
        <dbReference type="Proteomes" id="UP000584663"/>
    </source>
</evidence>
<accession>A0AA41A118</accession>
<keyword evidence="3" id="KW-1185">Reference proteome</keyword>